<dbReference type="OrthoDB" id="6089527at2"/>
<sequence>MNSQVDVERAQDLDRRIRAYEELESRADWPGALSAGDFIALTLLTLVMVAGAYFLGGHP</sequence>
<dbReference type="Proteomes" id="UP000028931">
    <property type="component" value="Chromosome"/>
</dbReference>
<keyword evidence="5" id="KW-1185">Reference proteome</keyword>
<name>A0A077F9S7_9PSED</name>
<dbReference type="EMBL" id="CP046621">
    <property type="protein sequence ID" value="QGW77999.1"/>
    <property type="molecule type" value="Genomic_DNA"/>
</dbReference>
<evidence type="ECO:0000313" key="5">
    <source>
        <dbReference type="Proteomes" id="UP000426235"/>
    </source>
</evidence>
<keyword evidence="1" id="KW-0472">Membrane</keyword>
<evidence type="ECO:0000313" key="3">
    <source>
        <dbReference type="EMBL" id="QGW77999.1"/>
    </source>
</evidence>
<keyword evidence="1" id="KW-0812">Transmembrane</keyword>
<organism evidence="2 4">
    <name type="scientific">Pseudomonas alkylphenolica</name>
    <dbReference type="NCBI Taxonomy" id="237609"/>
    <lineage>
        <taxon>Bacteria</taxon>
        <taxon>Pseudomonadati</taxon>
        <taxon>Pseudomonadota</taxon>
        <taxon>Gammaproteobacteria</taxon>
        <taxon>Pseudomonadales</taxon>
        <taxon>Pseudomonadaceae</taxon>
        <taxon>Pseudomonas</taxon>
    </lineage>
</organism>
<evidence type="ECO:0000313" key="4">
    <source>
        <dbReference type="Proteomes" id="UP000028931"/>
    </source>
</evidence>
<dbReference type="HOGENOM" id="CLU_2993353_0_0_6"/>
<dbReference type="EMBL" id="CP009048">
    <property type="protein sequence ID" value="AIL62098.1"/>
    <property type="molecule type" value="Genomic_DNA"/>
</dbReference>
<feature type="transmembrane region" description="Helical" evidence="1">
    <location>
        <begin position="38"/>
        <end position="56"/>
    </location>
</feature>
<evidence type="ECO:0000313" key="2">
    <source>
        <dbReference type="EMBL" id="AIL62098.1"/>
    </source>
</evidence>
<proteinExistence type="predicted"/>
<dbReference type="Proteomes" id="UP000426235">
    <property type="component" value="Chromosome"/>
</dbReference>
<dbReference type="KEGG" id="palk:PSAKL28_29070"/>
<keyword evidence="1" id="KW-1133">Transmembrane helix</keyword>
<protein>
    <submittedName>
        <fullName evidence="2">Uncharacterized protein</fullName>
    </submittedName>
</protein>
<dbReference type="RefSeq" id="WP_038611724.1">
    <property type="nucleotide sequence ID" value="NZ_CP009048.1"/>
</dbReference>
<dbReference type="AlphaFoldDB" id="A0A077F9S7"/>
<evidence type="ECO:0000256" key="1">
    <source>
        <dbReference type="SAM" id="Phobius"/>
    </source>
</evidence>
<accession>A0A077F9S7</accession>
<gene>
    <name evidence="3" type="ORF">GPJ81_15305</name>
    <name evidence="2" type="ORF">PSAKL28_29070</name>
</gene>
<reference evidence="2" key="1">
    <citation type="submission" date="2014-07" db="EMBL/GenBank/DDBJ databases">
        <authorList>
            <person name="Lee K."/>
            <person name="Lim J.Y."/>
            <person name="Hwang I."/>
        </authorList>
    </citation>
    <scope>NUCLEOTIDE SEQUENCE [LARGE SCALE GENOMIC DNA]</scope>
    <source>
        <strain evidence="2">KL28</strain>
    </source>
</reference>
<reference evidence="3" key="2">
    <citation type="submission" date="2019-12" db="EMBL/GenBank/DDBJ databases">
        <title>Hybrid Genome Assemblies of two High G+C Isolates from Undergraduate Microbiology Courses.</title>
        <authorList>
            <person name="Ne Ville C.J."/>
            <person name="Enright D."/>
            <person name="Hernandez I."/>
            <person name="Dodsworth J."/>
            <person name="Orwin P.M."/>
        </authorList>
    </citation>
    <scope>NUCLEOTIDE SEQUENCE [LARGE SCALE GENOMIC DNA]</scope>
    <source>
        <strain evidence="3">Neo</strain>
    </source>
</reference>